<dbReference type="GO" id="GO:0016020">
    <property type="term" value="C:membrane"/>
    <property type="evidence" value="ECO:0007669"/>
    <property type="project" value="InterPro"/>
</dbReference>
<dbReference type="EMBL" id="AP021861">
    <property type="protein sequence ID" value="BBO35105.1"/>
    <property type="molecule type" value="Genomic_DNA"/>
</dbReference>
<evidence type="ECO:0000256" key="4">
    <source>
        <dbReference type="SAM" id="MobiDB-lite"/>
    </source>
</evidence>
<organism evidence="7 8">
    <name type="scientific">Lacipirellula parvula</name>
    <dbReference type="NCBI Taxonomy" id="2650471"/>
    <lineage>
        <taxon>Bacteria</taxon>
        <taxon>Pseudomonadati</taxon>
        <taxon>Planctomycetota</taxon>
        <taxon>Planctomycetia</taxon>
        <taxon>Pirellulales</taxon>
        <taxon>Lacipirellulaceae</taxon>
        <taxon>Lacipirellula</taxon>
    </lineage>
</organism>
<dbReference type="GO" id="GO:0030313">
    <property type="term" value="C:cell envelope"/>
    <property type="evidence" value="ECO:0007669"/>
    <property type="project" value="UniProtKB-SubCell"/>
</dbReference>
<feature type="transmembrane region" description="Helical" evidence="5">
    <location>
        <begin position="26"/>
        <end position="46"/>
    </location>
</feature>
<comment type="similarity">
    <text evidence="2">Belongs to the membrane fusion protein (MFP) (TC 8.A.1) family.</text>
</comment>
<evidence type="ECO:0000256" key="1">
    <source>
        <dbReference type="ARBA" id="ARBA00004196"/>
    </source>
</evidence>
<keyword evidence="5" id="KW-0472">Membrane</keyword>
<evidence type="ECO:0000313" key="7">
    <source>
        <dbReference type="EMBL" id="BBO35105.1"/>
    </source>
</evidence>
<dbReference type="KEGG" id="lpav:PLANPX_4717"/>
<keyword evidence="8" id="KW-1185">Reference proteome</keyword>
<dbReference type="NCBIfam" id="TIGR01730">
    <property type="entry name" value="RND_mfp"/>
    <property type="match status" value="1"/>
</dbReference>
<feature type="compositionally biased region" description="Polar residues" evidence="4">
    <location>
        <begin position="523"/>
        <end position="532"/>
    </location>
</feature>
<reference evidence="8" key="1">
    <citation type="submission" date="2019-10" db="EMBL/GenBank/DDBJ databases">
        <title>Lacipirellula parvula gen. nov., sp. nov., representing a lineage of planctomycetes widespread in freshwater anoxic habitats, and description of the family Lacipirellulaceae.</title>
        <authorList>
            <person name="Dedysh S.N."/>
            <person name="Kulichevskaya I.S."/>
            <person name="Beletsky A.V."/>
            <person name="Rakitin A.L."/>
            <person name="Mardanov A.V."/>
            <person name="Ivanova A.A."/>
            <person name="Saltykova V.X."/>
            <person name="Rijpstra W.I.C."/>
            <person name="Sinninghe Damste J.S."/>
            <person name="Ravin N.V."/>
        </authorList>
    </citation>
    <scope>NUCLEOTIDE SEQUENCE [LARGE SCALE GENOMIC DNA]</scope>
    <source>
        <strain evidence="8">PX69</strain>
    </source>
</reference>
<accession>A0A5K7XFD4</accession>
<evidence type="ECO:0000256" key="5">
    <source>
        <dbReference type="SAM" id="Phobius"/>
    </source>
</evidence>
<evidence type="ECO:0000256" key="3">
    <source>
        <dbReference type="ARBA" id="ARBA00023054"/>
    </source>
</evidence>
<sequence>MKQLQADLQNSKYHPRARHVAHRRGYVLWVVLALVALVAVAGWSYWGAGDGRPKDYNIVLHNVARDDFTLTVTERGEVESAGVTDVISEVKAKNTPGLSILRIVPEGTVVKKGDFLVELDSSALREERTAEQILVNTAAALVVQSRNIYETALIAKEEYLNGTYVQERQTIESEVFVAEENRSRAEEYHEFSKRLAAKGYINQLQLEADKFAVEKSQKELDAAKTKLNVIDNYTKAKMLKTLESDIVIAKAKWESDKNSLELEEGKLKEMDDQIAKCTLVAPKDGTVTYAHNRENWGGDEFVVKEGAVIRERQAVIRLPDPAKMRVALNVNESLIQYVRPGMPATISPIGTGGRALRGSVDKINQYAEPGGWRKANVKEYKALVTIDDPGAELRSGMTASVTIRCEEIPEAIQAPVQAVYAHGKDYYAFVFNNGDWEARPIKVGPTNDKFFVIEEGLAEGDRVAMNPRAYLDQVKLPQLAPESKQQVVKLTPELPAAKPAAGGDAAVASKNEAQPKPAAESGEATTTEPTAG</sequence>
<feature type="compositionally biased region" description="Low complexity" evidence="4">
    <location>
        <begin position="495"/>
        <end position="508"/>
    </location>
</feature>
<dbReference type="InterPro" id="IPR006143">
    <property type="entry name" value="RND_pump_MFP"/>
</dbReference>
<feature type="domain" description="Multidrug resistance protein MdtA-like C-terminal permuted SH3" evidence="6">
    <location>
        <begin position="411"/>
        <end position="463"/>
    </location>
</feature>
<evidence type="ECO:0000256" key="2">
    <source>
        <dbReference type="ARBA" id="ARBA00009477"/>
    </source>
</evidence>
<protein>
    <recommendedName>
        <fullName evidence="6">Multidrug resistance protein MdtA-like C-terminal permuted SH3 domain-containing protein</fullName>
    </recommendedName>
</protein>
<proteinExistence type="inferred from homology"/>
<dbReference type="RefSeq" id="WP_152100555.1">
    <property type="nucleotide sequence ID" value="NZ_AP021861.1"/>
</dbReference>
<dbReference type="Proteomes" id="UP000326837">
    <property type="component" value="Chromosome"/>
</dbReference>
<dbReference type="PANTHER" id="PTHR32347">
    <property type="entry name" value="EFFLUX SYSTEM COMPONENT YKNX-RELATED"/>
    <property type="match status" value="1"/>
</dbReference>
<keyword evidence="5" id="KW-0812">Transmembrane</keyword>
<gene>
    <name evidence="7" type="ORF">PLANPX_4717</name>
</gene>
<dbReference type="AlphaFoldDB" id="A0A5K7XFD4"/>
<dbReference type="Pfam" id="PF25967">
    <property type="entry name" value="RND-MFP_C"/>
    <property type="match status" value="1"/>
</dbReference>
<name>A0A5K7XFD4_9BACT</name>
<dbReference type="Gene3D" id="2.40.30.170">
    <property type="match status" value="1"/>
</dbReference>
<keyword evidence="5" id="KW-1133">Transmembrane helix</keyword>
<comment type="subcellular location">
    <subcellularLocation>
        <location evidence="1">Cell envelope</location>
    </subcellularLocation>
</comment>
<dbReference type="Gene3D" id="2.40.420.20">
    <property type="match status" value="1"/>
</dbReference>
<dbReference type="InterPro" id="IPR058627">
    <property type="entry name" value="MdtA-like_C"/>
</dbReference>
<feature type="region of interest" description="Disordered" evidence="4">
    <location>
        <begin position="486"/>
        <end position="532"/>
    </location>
</feature>
<evidence type="ECO:0000259" key="6">
    <source>
        <dbReference type="Pfam" id="PF25967"/>
    </source>
</evidence>
<dbReference type="GO" id="GO:0022857">
    <property type="term" value="F:transmembrane transporter activity"/>
    <property type="evidence" value="ECO:0007669"/>
    <property type="project" value="InterPro"/>
</dbReference>
<evidence type="ECO:0000313" key="8">
    <source>
        <dbReference type="Proteomes" id="UP000326837"/>
    </source>
</evidence>
<keyword evidence="3" id="KW-0175">Coiled coil</keyword>
<dbReference type="PANTHER" id="PTHR32347:SF23">
    <property type="entry name" value="BLL5650 PROTEIN"/>
    <property type="match status" value="1"/>
</dbReference>
<dbReference type="InterPro" id="IPR050465">
    <property type="entry name" value="UPF0194_transport"/>
</dbReference>